<dbReference type="Gene3D" id="3.30.420.180">
    <property type="entry name" value="CobE/GbiG C-terminal domain"/>
    <property type="match status" value="1"/>
</dbReference>
<name>A0ABT3BCS9_9RHOB</name>
<proteinExistence type="predicted"/>
<gene>
    <name evidence="2" type="ORF">MUB52_08095</name>
</gene>
<comment type="caution">
    <text evidence="2">The sequence shown here is derived from an EMBL/GenBank/DDBJ whole genome shotgun (WGS) entry which is preliminary data.</text>
</comment>
<protein>
    <submittedName>
        <fullName evidence="2">Cobalamin biosynthesis protein</fullName>
    </submittedName>
</protein>
<accession>A0ABT3BCS9</accession>
<evidence type="ECO:0000313" key="2">
    <source>
        <dbReference type="EMBL" id="MCV3271384.1"/>
    </source>
</evidence>
<dbReference type="EMBL" id="JALIEB010000004">
    <property type="protein sequence ID" value="MCV3271384.1"/>
    <property type="molecule type" value="Genomic_DNA"/>
</dbReference>
<dbReference type="SUPFAM" id="SSF159664">
    <property type="entry name" value="CobE/GbiG C-terminal domain-like"/>
    <property type="match status" value="1"/>
</dbReference>
<dbReference type="Pfam" id="PF01890">
    <property type="entry name" value="CbiG_C"/>
    <property type="match status" value="1"/>
</dbReference>
<dbReference type="PANTHER" id="PTHR37477:SF1">
    <property type="entry name" value="COBALT-PRECORRIN-5A HYDROLASE"/>
    <property type="match status" value="1"/>
</dbReference>
<dbReference type="InterPro" id="IPR036518">
    <property type="entry name" value="CobE/GbiG_C_sf"/>
</dbReference>
<reference evidence="2 3" key="1">
    <citation type="submission" date="2022-04" db="EMBL/GenBank/DDBJ databases">
        <title>Roseobacter sp. WL0113 is a bacterium isolated from neritic sediment.</title>
        <authorList>
            <person name="Wang L."/>
            <person name="He W."/>
            <person name="Zhang D.-F."/>
        </authorList>
    </citation>
    <scope>NUCLEOTIDE SEQUENCE [LARGE SCALE GENOMIC DNA]</scope>
    <source>
        <strain evidence="2 3">WL0113</strain>
    </source>
</reference>
<sequence>MIAAGFGFRKEASSSSLEDAYGRACEAAAPEVLATVDDKAVAEAFRLFAEELGLPVKAVPVDVLQEQETTTQSAASKARYGAGSVAEAAALAAAGPGARLLTVRQISADKLATCALAIRETS</sequence>
<evidence type="ECO:0000259" key="1">
    <source>
        <dbReference type="Pfam" id="PF01890"/>
    </source>
</evidence>
<organism evidence="2 3">
    <name type="scientific">Roseobacter sinensis</name>
    <dbReference type="NCBI Taxonomy" id="2931391"/>
    <lineage>
        <taxon>Bacteria</taxon>
        <taxon>Pseudomonadati</taxon>
        <taxon>Pseudomonadota</taxon>
        <taxon>Alphaproteobacteria</taxon>
        <taxon>Rhodobacterales</taxon>
        <taxon>Roseobacteraceae</taxon>
        <taxon>Roseobacter</taxon>
    </lineage>
</organism>
<dbReference type="PANTHER" id="PTHR37477">
    <property type="entry name" value="COBALT-PRECORRIN-5A HYDROLASE"/>
    <property type="match status" value="1"/>
</dbReference>
<keyword evidence="3" id="KW-1185">Reference proteome</keyword>
<dbReference type="RefSeq" id="WP_263843710.1">
    <property type="nucleotide sequence ID" value="NZ_JALIEB010000004.1"/>
</dbReference>
<dbReference type="InterPro" id="IPR002750">
    <property type="entry name" value="CobE/GbiG_C"/>
</dbReference>
<evidence type="ECO:0000313" key="3">
    <source>
        <dbReference type="Proteomes" id="UP001208690"/>
    </source>
</evidence>
<dbReference type="Proteomes" id="UP001208690">
    <property type="component" value="Unassembled WGS sequence"/>
</dbReference>
<dbReference type="InterPro" id="IPR052553">
    <property type="entry name" value="CbiG_hydrolase"/>
</dbReference>
<feature type="domain" description="CobE/GbiG C-terminal" evidence="1">
    <location>
        <begin position="2"/>
        <end position="117"/>
    </location>
</feature>